<proteinExistence type="predicted"/>
<gene>
    <name evidence="1" type="ORF">MARPO_0040s0089</name>
</gene>
<protein>
    <submittedName>
        <fullName evidence="1">Uncharacterized protein</fullName>
    </submittedName>
</protein>
<evidence type="ECO:0000313" key="1">
    <source>
        <dbReference type="EMBL" id="PTQ40417.1"/>
    </source>
</evidence>
<accession>A0A2R6X2T4</accession>
<dbReference type="EMBL" id="KZ772712">
    <property type="protein sequence ID" value="PTQ40417.1"/>
    <property type="molecule type" value="Genomic_DNA"/>
</dbReference>
<name>A0A2R6X2T4_MARPO</name>
<keyword evidence="2" id="KW-1185">Reference proteome</keyword>
<dbReference type="AlphaFoldDB" id="A0A2R6X2T4"/>
<organism evidence="1 2">
    <name type="scientific">Marchantia polymorpha</name>
    <name type="common">Common liverwort</name>
    <name type="synonym">Marchantia aquatica</name>
    <dbReference type="NCBI Taxonomy" id="3197"/>
    <lineage>
        <taxon>Eukaryota</taxon>
        <taxon>Viridiplantae</taxon>
        <taxon>Streptophyta</taxon>
        <taxon>Embryophyta</taxon>
        <taxon>Marchantiophyta</taxon>
        <taxon>Marchantiopsida</taxon>
        <taxon>Marchantiidae</taxon>
        <taxon>Marchantiales</taxon>
        <taxon>Marchantiaceae</taxon>
        <taxon>Marchantia</taxon>
    </lineage>
</organism>
<evidence type="ECO:0000313" key="2">
    <source>
        <dbReference type="Proteomes" id="UP000244005"/>
    </source>
</evidence>
<sequence>MNSHRGSAAWTRGVPLSGETFCKSHNSRALPFRGPFRTSLATGALRQRHANSGQPSGSFAVSRVLVSAVSDRRLHAWQECDLWHDRVAPTCRQWPACERFFEAPLEVGDGKSYGARWGETVAIYVSSTPKVKMM</sequence>
<reference evidence="2" key="1">
    <citation type="journal article" date="2017" name="Cell">
        <title>Insights into land plant evolution garnered from the Marchantia polymorpha genome.</title>
        <authorList>
            <person name="Bowman J.L."/>
            <person name="Kohchi T."/>
            <person name="Yamato K.T."/>
            <person name="Jenkins J."/>
            <person name="Shu S."/>
            <person name="Ishizaki K."/>
            <person name="Yamaoka S."/>
            <person name="Nishihama R."/>
            <person name="Nakamura Y."/>
            <person name="Berger F."/>
            <person name="Adam C."/>
            <person name="Aki S.S."/>
            <person name="Althoff F."/>
            <person name="Araki T."/>
            <person name="Arteaga-Vazquez M.A."/>
            <person name="Balasubrmanian S."/>
            <person name="Barry K."/>
            <person name="Bauer D."/>
            <person name="Boehm C.R."/>
            <person name="Briginshaw L."/>
            <person name="Caballero-Perez J."/>
            <person name="Catarino B."/>
            <person name="Chen F."/>
            <person name="Chiyoda S."/>
            <person name="Chovatia M."/>
            <person name="Davies K.M."/>
            <person name="Delmans M."/>
            <person name="Demura T."/>
            <person name="Dierschke T."/>
            <person name="Dolan L."/>
            <person name="Dorantes-Acosta A.E."/>
            <person name="Eklund D.M."/>
            <person name="Florent S.N."/>
            <person name="Flores-Sandoval E."/>
            <person name="Fujiyama A."/>
            <person name="Fukuzawa H."/>
            <person name="Galik B."/>
            <person name="Grimanelli D."/>
            <person name="Grimwood J."/>
            <person name="Grossniklaus U."/>
            <person name="Hamada T."/>
            <person name="Haseloff J."/>
            <person name="Hetherington A.J."/>
            <person name="Higo A."/>
            <person name="Hirakawa Y."/>
            <person name="Hundley H.N."/>
            <person name="Ikeda Y."/>
            <person name="Inoue K."/>
            <person name="Inoue S.I."/>
            <person name="Ishida S."/>
            <person name="Jia Q."/>
            <person name="Kakita M."/>
            <person name="Kanazawa T."/>
            <person name="Kawai Y."/>
            <person name="Kawashima T."/>
            <person name="Kennedy M."/>
            <person name="Kinose K."/>
            <person name="Kinoshita T."/>
            <person name="Kohara Y."/>
            <person name="Koide E."/>
            <person name="Komatsu K."/>
            <person name="Kopischke S."/>
            <person name="Kubo M."/>
            <person name="Kyozuka J."/>
            <person name="Lagercrantz U."/>
            <person name="Lin S.S."/>
            <person name="Lindquist E."/>
            <person name="Lipzen A.M."/>
            <person name="Lu C.W."/>
            <person name="De Luna E."/>
            <person name="Martienssen R.A."/>
            <person name="Minamino N."/>
            <person name="Mizutani M."/>
            <person name="Mizutani M."/>
            <person name="Mochizuki N."/>
            <person name="Monte I."/>
            <person name="Mosher R."/>
            <person name="Nagasaki H."/>
            <person name="Nakagami H."/>
            <person name="Naramoto S."/>
            <person name="Nishitani K."/>
            <person name="Ohtani M."/>
            <person name="Okamoto T."/>
            <person name="Okumura M."/>
            <person name="Phillips J."/>
            <person name="Pollak B."/>
            <person name="Reinders A."/>
            <person name="Rovekamp M."/>
            <person name="Sano R."/>
            <person name="Sawa S."/>
            <person name="Schmid M.W."/>
            <person name="Shirakawa M."/>
            <person name="Solano R."/>
            <person name="Spunde A."/>
            <person name="Suetsugu N."/>
            <person name="Sugano S."/>
            <person name="Sugiyama A."/>
            <person name="Sun R."/>
            <person name="Suzuki Y."/>
            <person name="Takenaka M."/>
            <person name="Takezawa D."/>
            <person name="Tomogane H."/>
            <person name="Tsuzuki M."/>
            <person name="Ueda T."/>
            <person name="Umeda M."/>
            <person name="Ward J.M."/>
            <person name="Watanabe Y."/>
            <person name="Yazaki K."/>
            <person name="Yokoyama R."/>
            <person name="Yoshitake Y."/>
            <person name="Yotsui I."/>
            <person name="Zachgo S."/>
            <person name="Schmutz J."/>
        </authorList>
    </citation>
    <scope>NUCLEOTIDE SEQUENCE [LARGE SCALE GENOMIC DNA]</scope>
    <source>
        <strain evidence="2">Tak-1</strain>
    </source>
</reference>
<dbReference type="Proteomes" id="UP000244005">
    <property type="component" value="Unassembled WGS sequence"/>
</dbReference>